<proteinExistence type="predicted"/>
<protein>
    <recommendedName>
        <fullName evidence="3">DUF2946 domain-containing protein</fullName>
    </recommendedName>
</protein>
<dbReference type="RefSeq" id="WP_160736630.1">
    <property type="nucleotide sequence ID" value="NZ_WTYT01000004.1"/>
</dbReference>
<dbReference type="AlphaFoldDB" id="A0A6I4T696"/>
<evidence type="ECO:0008006" key="3">
    <source>
        <dbReference type="Google" id="ProtNLM"/>
    </source>
</evidence>
<gene>
    <name evidence="1" type="ORF">GRI91_10560</name>
</gene>
<organism evidence="1 2">
    <name type="scientific">Altericroceibacterium endophyticum</name>
    <dbReference type="NCBI Taxonomy" id="1808508"/>
    <lineage>
        <taxon>Bacteria</taxon>
        <taxon>Pseudomonadati</taxon>
        <taxon>Pseudomonadota</taxon>
        <taxon>Alphaproteobacteria</taxon>
        <taxon>Sphingomonadales</taxon>
        <taxon>Erythrobacteraceae</taxon>
        <taxon>Altericroceibacterium</taxon>
    </lineage>
</organism>
<comment type="caution">
    <text evidence="1">The sequence shown here is derived from an EMBL/GenBank/DDBJ whole genome shotgun (WGS) entry which is preliminary data.</text>
</comment>
<keyword evidence="2" id="KW-1185">Reference proteome</keyword>
<dbReference type="OrthoDB" id="9969656at2"/>
<sequence length="127" mass="13936">MNKSLAQPAPVSLRTALIVLVALVLLVQSLLVDTHLHNIAWGNNVSFVAPVDEATASLSPDDEHRSSKCLLCEEQQDAGDYTNPPPPWHLHDNPAPFQIHGLPTLAVFALRKNRIPHHPRGPPVFKP</sequence>
<dbReference type="EMBL" id="WTYT01000004">
    <property type="protein sequence ID" value="MXO66198.1"/>
    <property type="molecule type" value="Genomic_DNA"/>
</dbReference>
<evidence type="ECO:0000313" key="1">
    <source>
        <dbReference type="EMBL" id="MXO66198.1"/>
    </source>
</evidence>
<reference evidence="1 2" key="1">
    <citation type="submission" date="2019-12" db="EMBL/GenBank/DDBJ databases">
        <title>Genomic-based taxomic classification of the family Erythrobacteraceae.</title>
        <authorList>
            <person name="Xu L."/>
        </authorList>
    </citation>
    <scope>NUCLEOTIDE SEQUENCE [LARGE SCALE GENOMIC DNA]</scope>
    <source>
        <strain evidence="1 2">LMG 29518</strain>
    </source>
</reference>
<name>A0A6I4T696_9SPHN</name>
<accession>A0A6I4T696</accession>
<dbReference type="Proteomes" id="UP000438476">
    <property type="component" value="Unassembled WGS sequence"/>
</dbReference>
<evidence type="ECO:0000313" key="2">
    <source>
        <dbReference type="Proteomes" id="UP000438476"/>
    </source>
</evidence>